<dbReference type="Pfam" id="PF22398">
    <property type="entry name" value="DUF6978"/>
    <property type="match status" value="1"/>
</dbReference>
<comment type="caution">
    <text evidence="1">The sequence shown here is derived from an EMBL/GenBank/DDBJ whole genome shotgun (WGS) entry which is preliminary data.</text>
</comment>
<organism evidence="1 2">
    <name type="scientific">Clostridium faecium</name>
    <dbReference type="NCBI Taxonomy" id="2762223"/>
    <lineage>
        <taxon>Bacteria</taxon>
        <taxon>Bacillati</taxon>
        <taxon>Bacillota</taxon>
        <taxon>Clostridia</taxon>
        <taxon>Eubacteriales</taxon>
        <taxon>Clostridiaceae</taxon>
        <taxon>Clostridium</taxon>
    </lineage>
</organism>
<dbReference type="InterPro" id="IPR053916">
    <property type="entry name" value="DUF6978"/>
</dbReference>
<evidence type="ECO:0000313" key="2">
    <source>
        <dbReference type="Proteomes" id="UP000627166"/>
    </source>
</evidence>
<gene>
    <name evidence="1" type="ORF">H9637_15525</name>
</gene>
<dbReference type="Proteomes" id="UP000627166">
    <property type="component" value="Unassembled WGS sequence"/>
</dbReference>
<sequence>MFKDGTFSSRDHIHIYNAETERNDTYNLDEFKTEFKNITCFNEVLNDFCSYMNFDIGNIQGVI</sequence>
<name>A0ABR8YX66_9CLOT</name>
<reference evidence="1 2" key="1">
    <citation type="submission" date="2020-08" db="EMBL/GenBank/DDBJ databases">
        <title>A Genomic Blueprint of the Chicken Gut Microbiome.</title>
        <authorList>
            <person name="Gilroy R."/>
            <person name="Ravi A."/>
            <person name="Getino M."/>
            <person name="Pursley I."/>
            <person name="Horton D.L."/>
            <person name="Alikhan N.-F."/>
            <person name="Baker D."/>
            <person name="Gharbi K."/>
            <person name="Hall N."/>
            <person name="Watson M."/>
            <person name="Adriaenssens E.M."/>
            <person name="Foster-Nyarko E."/>
            <person name="Jarju S."/>
            <person name="Secka A."/>
            <person name="Antonio M."/>
            <person name="Oren A."/>
            <person name="Chaudhuri R."/>
            <person name="La Ragione R.M."/>
            <person name="Hildebrand F."/>
            <person name="Pallen M.J."/>
        </authorList>
    </citation>
    <scope>NUCLEOTIDE SEQUENCE [LARGE SCALE GENOMIC DNA]</scope>
    <source>
        <strain evidence="1 2">N37</strain>
    </source>
</reference>
<protein>
    <submittedName>
        <fullName evidence="1">Uncharacterized protein</fullName>
    </submittedName>
</protein>
<evidence type="ECO:0000313" key="1">
    <source>
        <dbReference type="EMBL" id="MBD8048429.1"/>
    </source>
</evidence>
<accession>A0ABR8YX66</accession>
<keyword evidence="2" id="KW-1185">Reference proteome</keyword>
<dbReference type="EMBL" id="JACSQB010000139">
    <property type="protein sequence ID" value="MBD8048429.1"/>
    <property type="molecule type" value="Genomic_DNA"/>
</dbReference>
<proteinExistence type="predicted"/>